<dbReference type="GO" id="GO:0045747">
    <property type="term" value="P:positive regulation of Notch signaling pathway"/>
    <property type="evidence" value="ECO:0007669"/>
    <property type="project" value="TreeGrafter"/>
</dbReference>
<dbReference type="STRING" id="121845.A0A3Q0JIA8"/>
<dbReference type="AlphaFoldDB" id="A0A3Q0JIA8"/>
<dbReference type="KEGG" id="dci:103519584"/>
<dbReference type="PaxDb" id="121845-A0A3Q0JIA8"/>
<dbReference type="GO" id="GO:0005634">
    <property type="term" value="C:nucleus"/>
    <property type="evidence" value="ECO:0007669"/>
    <property type="project" value="TreeGrafter"/>
</dbReference>
<name>A0A3Q0JIA8_DIACI</name>
<evidence type="ECO:0000259" key="1">
    <source>
        <dbReference type="Pfam" id="PF14780"/>
    </source>
</evidence>
<dbReference type="PANTHER" id="PTHR34761:SF1">
    <property type="entry name" value="NUCLEOLUS AND NEURAL PROGENITOR PROTEIN"/>
    <property type="match status" value="1"/>
</dbReference>
<accession>A0A3Q0JIA8</accession>
<dbReference type="Proteomes" id="UP000079169">
    <property type="component" value="Unplaced"/>
</dbReference>
<evidence type="ECO:0000313" key="2">
    <source>
        <dbReference type="Proteomes" id="UP000079169"/>
    </source>
</evidence>
<dbReference type="PANTHER" id="PTHR34761">
    <property type="entry name" value="NUCLEOLUS AND NEURAL PROGENITOR PROTEIN"/>
    <property type="match status" value="1"/>
</dbReference>
<dbReference type="GeneID" id="103519584"/>
<dbReference type="InterPro" id="IPR052835">
    <property type="entry name" value="Nepro"/>
</dbReference>
<proteinExistence type="predicted"/>
<feature type="domain" description="Nucleolus and neural progenitor protein-like N-terminal" evidence="1">
    <location>
        <begin position="9"/>
        <end position="184"/>
    </location>
</feature>
<evidence type="ECO:0000313" key="4">
    <source>
        <dbReference type="RefSeq" id="XP_026686837.1"/>
    </source>
</evidence>
<organism evidence="2 5">
    <name type="scientific">Diaphorina citri</name>
    <name type="common">Asian citrus psyllid</name>
    <dbReference type="NCBI Taxonomy" id="121845"/>
    <lineage>
        <taxon>Eukaryota</taxon>
        <taxon>Metazoa</taxon>
        <taxon>Ecdysozoa</taxon>
        <taxon>Arthropoda</taxon>
        <taxon>Hexapoda</taxon>
        <taxon>Insecta</taxon>
        <taxon>Pterygota</taxon>
        <taxon>Neoptera</taxon>
        <taxon>Paraneoptera</taxon>
        <taxon>Hemiptera</taxon>
        <taxon>Sternorrhyncha</taxon>
        <taxon>Psylloidea</taxon>
        <taxon>Psyllidae</taxon>
        <taxon>Diaphorininae</taxon>
        <taxon>Diaphorina</taxon>
    </lineage>
</organism>
<protein>
    <submittedName>
        <fullName evidence="3 4">Uncharacterized protein LOC103519584</fullName>
    </submittedName>
</protein>
<gene>
    <name evidence="3 4 5" type="primary">LOC103519584</name>
</gene>
<evidence type="ECO:0000313" key="5">
    <source>
        <dbReference type="RefSeq" id="XP_026686838.1"/>
    </source>
</evidence>
<reference evidence="3 4" key="1">
    <citation type="submission" date="2025-04" db="UniProtKB">
        <authorList>
            <consortium name="RefSeq"/>
        </authorList>
    </citation>
    <scope>IDENTIFICATION</scope>
</reference>
<evidence type="ECO:0000313" key="3">
    <source>
        <dbReference type="RefSeq" id="XP_026686836.1"/>
    </source>
</evidence>
<dbReference type="RefSeq" id="XP_026686838.1">
    <property type="nucleotide sequence ID" value="XM_026831037.1"/>
</dbReference>
<dbReference type="RefSeq" id="XP_026686837.1">
    <property type="nucleotide sequence ID" value="XM_026831036.1"/>
</dbReference>
<dbReference type="InterPro" id="IPR027951">
    <property type="entry name" value="Nepro_N"/>
</dbReference>
<dbReference type="Pfam" id="PF14780">
    <property type="entry name" value="NEPRO_N"/>
    <property type="match status" value="1"/>
</dbReference>
<dbReference type="RefSeq" id="XP_026686836.1">
    <property type="nucleotide sequence ID" value="XM_026831035.1"/>
</dbReference>
<sequence length="221" mass="25135">MVPTLITHWNTLELPQPPQTSITLHKKSGVNITSFKDEITHLTSLIKRVNLECAGALCSRLIYKCKLKFRGTKWLGLIEKINGALLKVLRMKLTPTLKSILDSTCTTENQLPSRAMLEWLLIKLQGFARLLVRLVITSHRVGFMFRQCLAIGHNWHIIVVLMSLASQIWTNCQLLLKQTFKSYRLIHQTMQGSLLNQKPWSSSPVPEDLAIWIAEEIAVLG</sequence>
<keyword evidence="2" id="KW-1185">Reference proteome</keyword>